<dbReference type="AlphaFoldDB" id="A0A9P5TPM6"/>
<keyword evidence="5" id="KW-1185">Reference proteome</keyword>
<dbReference type="EMBL" id="JADNYJ010000030">
    <property type="protein sequence ID" value="KAF8903472.1"/>
    <property type="molecule type" value="Genomic_DNA"/>
</dbReference>
<feature type="domain" description="Alpha/beta hydrolase fold-3" evidence="3">
    <location>
        <begin position="140"/>
        <end position="373"/>
    </location>
</feature>
<dbReference type="GO" id="GO:0016787">
    <property type="term" value="F:hydrolase activity"/>
    <property type="evidence" value="ECO:0007669"/>
    <property type="project" value="UniProtKB-KW"/>
</dbReference>
<dbReference type="InterPro" id="IPR050300">
    <property type="entry name" value="GDXG_lipolytic_enzyme"/>
</dbReference>
<dbReference type="PANTHER" id="PTHR48081">
    <property type="entry name" value="AB HYDROLASE SUPERFAMILY PROTEIN C4A8.06C"/>
    <property type="match status" value="1"/>
</dbReference>
<evidence type="ECO:0000259" key="3">
    <source>
        <dbReference type="Pfam" id="PF07859"/>
    </source>
</evidence>
<name>A0A9P5TPM6_GYMJU</name>
<proteinExistence type="predicted"/>
<feature type="transmembrane region" description="Helical" evidence="2">
    <location>
        <begin position="12"/>
        <end position="32"/>
    </location>
</feature>
<accession>A0A9P5TPM6</accession>
<dbReference type="PANTHER" id="PTHR48081:SF26">
    <property type="entry name" value="ALPHA_BETA HYDROLASE FOLD-3 DOMAIN-CONTAINING PROTEIN"/>
    <property type="match status" value="1"/>
</dbReference>
<gene>
    <name evidence="4" type="ORF">CPB84DRAFT_1774239</name>
</gene>
<sequence>MSLLHRQPFKALYILAELTNIVLLHVPFWIIASIPKSSRPRPSWSITRSVLVYGLRRYFILNSKVGGILKSPNYLALQGGKEVYGIWVSPAPDLLQGRIREQCEKAGSESIRLPGYWYTRKGETFDRKYKPSGADKVLYTLHGGGFVAFSAHPSDPLAPIAHGIIKESKSLNRVFCVEYRLSKWDLKNHTTHPFPTALVDAITGYNYLVNELGYAPQNIIVEGDSAGANLALALTRYLLENSLPNLSPPGGLILVCPWSDLSLSHVKAGSSALPARNADVLTPTEYGPGTSYYSVRSYVGPDNLSATQTDPYISPASLDIPKPSFKNFPRTLMIAGDGELQLDMMRTLRDRMAEDIGDLLDYYEVPDAVHDFLCLEWFEPERTTTLQKIAEWVGP</sequence>
<keyword evidence="2" id="KW-1133">Transmembrane helix</keyword>
<organism evidence="4 5">
    <name type="scientific">Gymnopilus junonius</name>
    <name type="common">Spectacular rustgill mushroom</name>
    <name type="synonym">Gymnopilus spectabilis subsp. junonius</name>
    <dbReference type="NCBI Taxonomy" id="109634"/>
    <lineage>
        <taxon>Eukaryota</taxon>
        <taxon>Fungi</taxon>
        <taxon>Dikarya</taxon>
        <taxon>Basidiomycota</taxon>
        <taxon>Agaricomycotina</taxon>
        <taxon>Agaricomycetes</taxon>
        <taxon>Agaricomycetidae</taxon>
        <taxon>Agaricales</taxon>
        <taxon>Agaricineae</taxon>
        <taxon>Hymenogastraceae</taxon>
        <taxon>Gymnopilus</taxon>
    </lineage>
</organism>
<protein>
    <submittedName>
        <fullName evidence="4">Alpha/beta-hydrolase</fullName>
    </submittedName>
</protein>
<dbReference type="Pfam" id="PF07859">
    <property type="entry name" value="Abhydrolase_3"/>
    <property type="match status" value="1"/>
</dbReference>
<dbReference type="InterPro" id="IPR029058">
    <property type="entry name" value="AB_hydrolase_fold"/>
</dbReference>
<keyword evidence="2" id="KW-0472">Membrane</keyword>
<keyword evidence="1" id="KW-0378">Hydrolase</keyword>
<dbReference type="InterPro" id="IPR013094">
    <property type="entry name" value="AB_hydrolase_3"/>
</dbReference>
<evidence type="ECO:0000256" key="2">
    <source>
        <dbReference type="SAM" id="Phobius"/>
    </source>
</evidence>
<keyword evidence="2" id="KW-0812">Transmembrane</keyword>
<dbReference type="Gene3D" id="3.40.50.1820">
    <property type="entry name" value="alpha/beta hydrolase"/>
    <property type="match status" value="1"/>
</dbReference>
<reference evidence="4" key="1">
    <citation type="submission" date="2020-11" db="EMBL/GenBank/DDBJ databases">
        <authorList>
            <consortium name="DOE Joint Genome Institute"/>
            <person name="Ahrendt S."/>
            <person name="Riley R."/>
            <person name="Andreopoulos W."/>
            <person name="LaButti K."/>
            <person name="Pangilinan J."/>
            <person name="Ruiz-duenas F.J."/>
            <person name="Barrasa J.M."/>
            <person name="Sanchez-Garcia M."/>
            <person name="Camarero S."/>
            <person name="Miyauchi S."/>
            <person name="Serrano A."/>
            <person name="Linde D."/>
            <person name="Babiker R."/>
            <person name="Drula E."/>
            <person name="Ayuso-Fernandez I."/>
            <person name="Pacheco R."/>
            <person name="Padilla G."/>
            <person name="Ferreira P."/>
            <person name="Barriuso J."/>
            <person name="Kellner H."/>
            <person name="Castanera R."/>
            <person name="Alfaro M."/>
            <person name="Ramirez L."/>
            <person name="Pisabarro A.G."/>
            <person name="Kuo A."/>
            <person name="Tritt A."/>
            <person name="Lipzen A."/>
            <person name="He G."/>
            <person name="Yan M."/>
            <person name="Ng V."/>
            <person name="Cullen D."/>
            <person name="Martin F."/>
            <person name="Rosso M.-N."/>
            <person name="Henrissat B."/>
            <person name="Hibbett D."/>
            <person name="Martinez A.T."/>
            <person name="Grigoriev I.V."/>
        </authorList>
    </citation>
    <scope>NUCLEOTIDE SEQUENCE</scope>
    <source>
        <strain evidence="4">AH 44721</strain>
    </source>
</reference>
<dbReference type="SUPFAM" id="SSF53474">
    <property type="entry name" value="alpha/beta-Hydrolases"/>
    <property type="match status" value="1"/>
</dbReference>
<evidence type="ECO:0000313" key="4">
    <source>
        <dbReference type="EMBL" id="KAF8903472.1"/>
    </source>
</evidence>
<dbReference type="Proteomes" id="UP000724874">
    <property type="component" value="Unassembled WGS sequence"/>
</dbReference>
<evidence type="ECO:0000256" key="1">
    <source>
        <dbReference type="ARBA" id="ARBA00022801"/>
    </source>
</evidence>
<evidence type="ECO:0000313" key="5">
    <source>
        <dbReference type="Proteomes" id="UP000724874"/>
    </source>
</evidence>
<dbReference type="OrthoDB" id="2152029at2759"/>
<comment type="caution">
    <text evidence="4">The sequence shown here is derived from an EMBL/GenBank/DDBJ whole genome shotgun (WGS) entry which is preliminary data.</text>
</comment>